<comment type="caution">
    <text evidence="2">The sequence shown here is derived from an EMBL/GenBank/DDBJ whole genome shotgun (WGS) entry which is preliminary data.</text>
</comment>
<evidence type="ECO:0000313" key="2">
    <source>
        <dbReference type="EMBL" id="MFC5428598.1"/>
    </source>
</evidence>
<protein>
    <submittedName>
        <fullName evidence="2">Uncharacterized protein</fullName>
    </submittedName>
</protein>
<dbReference type="EMBL" id="JBHSMP010000009">
    <property type="protein sequence ID" value="MFC5428598.1"/>
    <property type="molecule type" value="Genomic_DNA"/>
</dbReference>
<proteinExistence type="predicted"/>
<gene>
    <name evidence="2" type="ORF">ACFPTO_07245</name>
</gene>
<organism evidence="2 3">
    <name type="scientific">Paraburkholderia denitrificans</name>
    <dbReference type="NCBI Taxonomy" id="694025"/>
    <lineage>
        <taxon>Bacteria</taxon>
        <taxon>Pseudomonadati</taxon>
        <taxon>Pseudomonadota</taxon>
        <taxon>Betaproteobacteria</taxon>
        <taxon>Burkholderiales</taxon>
        <taxon>Burkholderiaceae</taxon>
        <taxon>Paraburkholderia</taxon>
    </lineage>
</organism>
<dbReference type="Proteomes" id="UP001596103">
    <property type="component" value="Unassembled WGS sequence"/>
</dbReference>
<keyword evidence="3" id="KW-1185">Reference proteome</keyword>
<feature type="region of interest" description="Disordered" evidence="1">
    <location>
        <begin position="35"/>
        <end position="54"/>
    </location>
</feature>
<evidence type="ECO:0000256" key="1">
    <source>
        <dbReference type="SAM" id="MobiDB-lite"/>
    </source>
</evidence>
<sequence>MSQAIVEGAAADVADSADGAFWGASVMAWGAGGVESKGGARARCPWRPVRPGTE</sequence>
<reference evidence="3" key="1">
    <citation type="journal article" date="2019" name="Int. J. Syst. Evol. Microbiol.">
        <title>The Global Catalogue of Microorganisms (GCM) 10K type strain sequencing project: providing services to taxonomists for standard genome sequencing and annotation.</title>
        <authorList>
            <consortium name="The Broad Institute Genomics Platform"/>
            <consortium name="The Broad Institute Genome Sequencing Center for Infectious Disease"/>
            <person name="Wu L."/>
            <person name="Ma J."/>
        </authorList>
    </citation>
    <scope>NUCLEOTIDE SEQUENCE [LARGE SCALE GENOMIC DNA]</scope>
    <source>
        <strain evidence="3">CCUG 56042</strain>
    </source>
</reference>
<accession>A0ABW0J6C9</accession>
<name>A0ABW0J6C9_9BURK</name>
<evidence type="ECO:0000313" key="3">
    <source>
        <dbReference type="Proteomes" id="UP001596103"/>
    </source>
</evidence>